<dbReference type="AlphaFoldDB" id="A0A0F8Y1L5"/>
<proteinExistence type="predicted"/>
<reference evidence="2" key="1">
    <citation type="journal article" date="2015" name="Nature">
        <title>Complex archaea that bridge the gap between prokaryotes and eukaryotes.</title>
        <authorList>
            <person name="Spang A."/>
            <person name="Saw J.H."/>
            <person name="Jorgensen S.L."/>
            <person name="Zaremba-Niedzwiedzka K."/>
            <person name="Martijn J."/>
            <person name="Lind A.E."/>
            <person name="van Eijk R."/>
            <person name="Schleper C."/>
            <person name="Guy L."/>
            <person name="Ettema T.J."/>
        </authorList>
    </citation>
    <scope>NUCLEOTIDE SEQUENCE</scope>
</reference>
<comment type="caution">
    <text evidence="2">The sequence shown here is derived from an EMBL/GenBank/DDBJ whole genome shotgun (WGS) entry which is preliminary data.</text>
</comment>
<name>A0A0F8Y1L5_9ZZZZ</name>
<sequence>MHKKLIRWPLRILVVLIAILLVIVLAIDLIVETGVEKGVTYALGVDTTIDDLSLSLLRGRLEMDGLTV</sequence>
<keyword evidence="1" id="KW-0472">Membrane</keyword>
<protein>
    <submittedName>
        <fullName evidence="2">Uncharacterized protein</fullName>
    </submittedName>
</protein>
<organism evidence="2">
    <name type="scientific">marine sediment metagenome</name>
    <dbReference type="NCBI Taxonomy" id="412755"/>
    <lineage>
        <taxon>unclassified sequences</taxon>
        <taxon>metagenomes</taxon>
        <taxon>ecological metagenomes</taxon>
    </lineage>
</organism>
<dbReference type="EMBL" id="LAZR01055950">
    <property type="protein sequence ID" value="KKK75257.1"/>
    <property type="molecule type" value="Genomic_DNA"/>
</dbReference>
<feature type="non-terminal residue" evidence="2">
    <location>
        <position position="68"/>
    </location>
</feature>
<accession>A0A0F8Y1L5</accession>
<evidence type="ECO:0000313" key="2">
    <source>
        <dbReference type="EMBL" id="KKK75257.1"/>
    </source>
</evidence>
<keyword evidence="1" id="KW-1133">Transmembrane helix</keyword>
<gene>
    <name evidence="2" type="ORF">LCGC14_2875530</name>
</gene>
<feature type="transmembrane region" description="Helical" evidence="1">
    <location>
        <begin position="12"/>
        <end position="31"/>
    </location>
</feature>
<keyword evidence="1" id="KW-0812">Transmembrane</keyword>
<evidence type="ECO:0000256" key="1">
    <source>
        <dbReference type="SAM" id="Phobius"/>
    </source>
</evidence>